<comment type="caution">
    <text evidence="1">The sequence shown here is derived from an EMBL/GenBank/DDBJ whole genome shotgun (WGS) entry which is preliminary data.</text>
</comment>
<evidence type="ECO:0000313" key="2">
    <source>
        <dbReference type="Proteomes" id="UP001529510"/>
    </source>
</evidence>
<protein>
    <submittedName>
        <fullName evidence="1">Uncharacterized protein</fullName>
    </submittedName>
</protein>
<accession>A0ABD0PBF1</accession>
<reference evidence="1 2" key="1">
    <citation type="submission" date="2024-05" db="EMBL/GenBank/DDBJ databases">
        <title>Genome sequencing and assembly of Indian major carp, Cirrhinus mrigala (Hamilton, 1822).</title>
        <authorList>
            <person name="Mohindra V."/>
            <person name="Chowdhury L.M."/>
            <person name="Lal K."/>
            <person name="Jena J.K."/>
        </authorList>
    </citation>
    <scope>NUCLEOTIDE SEQUENCE [LARGE SCALE GENOMIC DNA]</scope>
    <source>
        <strain evidence="1">CM1030</strain>
        <tissue evidence="1">Blood</tissue>
    </source>
</reference>
<dbReference type="Proteomes" id="UP001529510">
    <property type="component" value="Unassembled WGS sequence"/>
</dbReference>
<sequence length="61" mass="7044">YRRKHTELQSIQLELQSPDCKLSKLRASTIMTDYNPNYCFGGKTASINDLKEVPRRNISLT</sequence>
<evidence type="ECO:0000313" key="1">
    <source>
        <dbReference type="EMBL" id="KAL0170936.1"/>
    </source>
</evidence>
<name>A0ABD0PBF1_CIRMR</name>
<gene>
    <name evidence="1" type="ORF">M9458_035532</name>
</gene>
<feature type="non-terminal residue" evidence="1">
    <location>
        <position position="61"/>
    </location>
</feature>
<dbReference type="AlphaFoldDB" id="A0ABD0PBF1"/>
<feature type="non-terminal residue" evidence="1">
    <location>
        <position position="1"/>
    </location>
</feature>
<proteinExistence type="predicted"/>
<organism evidence="1 2">
    <name type="scientific">Cirrhinus mrigala</name>
    <name type="common">Mrigala</name>
    <dbReference type="NCBI Taxonomy" id="683832"/>
    <lineage>
        <taxon>Eukaryota</taxon>
        <taxon>Metazoa</taxon>
        <taxon>Chordata</taxon>
        <taxon>Craniata</taxon>
        <taxon>Vertebrata</taxon>
        <taxon>Euteleostomi</taxon>
        <taxon>Actinopterygii</taxon>
        <taxon>Neopterygii</taxon>
        <taxon>Teleostei</taxon>
        <taxon>Ostariophysi</taxon>
        <taxon>Cypriniformes</taxon>
        <taxon>Cyprinidae</taxon>
        <taxon>Labeoninae</taxon>
        <taxon>Labeonini</taxon>
        <taxon>Cirrhinus</taxon>
    </lineage>
</organism>
<dbReference type="EMBL" id="JAMKFB020000017">
    <property type="protein sequence ID" value="KAL0170936.1"/>
    <property type="molecule type" value="Genomic_DNA"/>
</dbReference>
<keyword evidence="2" id="KW-1185">Reference proteome</keyword>